<accession>A0A939BQU2</accession>
<sequence>MELSLSSEQVRERIRQLHEQGTNLSKKSVKAQDPELMRHALFYYPSWESAIKASDIS</sequence>
<name>A0A939BQU2_9BACL</name>
<proteinExistence type="predicted"/>
<keyword evidence="2" id="KW-1185">Reference proteome</keyword>
<gene>
    <name evidence="1" type="ORF">JOD01_003657</name>
</gene>
<dbReference type="Proteomes" id="UP000717624">
    <property type="component" value="Unassembled WGS sequence"/>
</dbReference>
<comment type="caution">
    <text evidence="1">The sequence shown here is derived from an EMBL/GenBank/DDBJ whole genome shotgun (WGS) entry which is preliminary data.</text>
</comment>
<dbReference type="RefSeq" id="WP_204519653.1">
    <property type="nucleotide sequence ID" value="NZ_BAABIN010000034.1"/>
</dbReference>
<reference evidence="1" key="1">
    <citation type="submission" date="2021-01" db="EMBL/GenBank/DDBJ databases">
        <title>Genomic Encyclopedia of Type Strains, Phase IV (KMG-IV): sequencing the most valuable type-strain genomes for metagenomic binning, comparative biology and taxonomic classification.</title>
        <authorList>
            <person name="Goeker M."/>
        </authorList>
    </citation>
    <scope>NUCLEOTIDE SEQUENCE</scope>
    <source>
        <strain evidence="1">DSM 25523</strain>
    </source>
</reference>
<dbReference type="EMBL" id="JAFBEB010000018">
    <property type="protein sequence ID" value="MBM7592005.1"/>
    <property type="molecule type" value="Genomic_DNA"/>
</dbReference>
<protein>
    <submittedName>
        <fullName evidence="1">Uncharacterized protein</fullName>
    </submittedName>
</protein>
<evidence type="ECO:0000313" key="2">
    <source>
        <dbReference type="Proteomes" id="UP000717624"/>
    </source>
</evidence>
<evidence type="ECO:0000313" key="1">
    <source>
        <dbReference type="EMBL" id="MBM7592005.1"/>
    </source>
</evidence>
<dbReference type="AlphaFoldDB" id="A0A939BQU2"/>
<organism evidence="1 2">
    <name type="scientific">Brevibacillus fulvus</name>
    <dbReference type="NCBI Taxonomy" id="1125967"/>
    <lineage>
        <taxon>Bacteria</taxon>
        <taxon>Bacillati</taxon>
        <taxon>Bacillota</taxon>
        <taxon>Bacilli</taxon>
        <taxon>Bacillales</taxon>
        <taxon>Paenibacillaceae</taxon>
        <taxon>Brevibacillus</taxon>
    </lineage>
</organism>